<keyword evidence="4" id="KW-0808">Transferase</keyword>
<dbReference type="InterPro" id="IPR050890">
    <property type="entry name" value="PTS_EIIA_component"/>
</dbReference>
<sequence>MFFNEKGEEILAALSGNVISITDVESPIFAGKVVGDGVAIVPYDGLAVAPISGVVSFVGEQKHTYGITGFDGTEVLIHLGIGTVELKGEGFTPYVQKGDRVNAGDPICNVNWNLVKERNLDITSPVVITSGSMEKIKRLTVLQGLAQAGKTACMRYVPVKK</sequence>
<dbReference type="GO" id="GO:0009401">
    <property type="term" value="P:phosphoenolpyruvate-dependent sugar phosphotransferase system"/>
    <property type="evidence" value="ECO:0007669"/>
    <property type="project" value="UniProtKB-KW"/>
</dbReference>
<keyword evidence="13" id="KW-1185">Reference proteome</keyword>
<dbReference type="STRING" id="83771.SAMN02910357_00721"/>
<dbReference type="SUPFAM" id="SSF51261">
    <property type="entry name" value="Duplicated hybrid motif"/>
    <property type="match status" value="1"/>
</dbReference>
<dbReference type="AlphaFoldDB" id="A0A1T4UX98"/>
<evidence type="ECO:0000256" key="6">
    <source>
        <dbReference type="ARBA" id="ARBA00022777"/>
    </source>
</evidence>
<comment type="subcellular location">
    <subcellularLocation>
        <location evidence="1">Cytoplasm</location>
    </subcellularLocation>
</comment>
<evidence type="ECO:0000256" key="3">
    <source>
        <dbReference type="ARBA" id="ARBA00022597"/>
    </source>
</evidence>
<proteinExistence type="predicted"/>
<feature type="domain" description="PTS EIIA type-1" evidence="11">
    <location>
        <begin position="26"/>
        <end position="130"/>
    </location>
</feature>
<dbReference type="EMBL" id="FUXX01000002">
    <property type="protein sequence ID" value="SKA57265.1"/>
    <property type="molecule type" value="Genomic_DNA"/>
</dbReference>
<reference evidence="13" key="1">
    <citation type="submission" date="2017-02" db="EMBL/GenBank/DDBJ databases">
        <authorList>
            <person name="Varghese N."/>
            <person name="Submissions S."/>
        </authorList>
    </citation>
    <scope>NUCLEOTIDE SEQUENCE [LARGE SCALE GENOMIC DNA]</scope>
    <source>
        <strain evidence="13">DSM 3072</strain>
    </source>
</reference>
<dbReference type="GO" id="GO:0016301">
    <property type="term" value="F:kinase activity"/>
    <property type="evidence" value="ECO:0007669"/>
    <property type="project" value="UniProtKB-KW"/>
</dbReference>
<dbReference type="PROSITE" id="PS00371">
    <property type="entry name" value="PTS_EIIA_TYPE_1_HIS"/>
    <property type="match status" value="1"/>
</dbReference>
<name>A0A1T4UX98_9GAMM</name>
<evidence type="ECO:0000256" key="1">
    <source>
        <dbReference type="ARBA" id="ARBA00004496"/>
    </source>
</evidence>
<evidence type="ECO:0000256" key="7">
    <source>
        <dbReference type="ARBA" id="ARBA00039163"/>
    </source>
</evidence>
<evidence type="ECO:0000256" key="10">
    <source>
        <dbReference type="ARBA" id="ARBA00042873"/>
    </source>
</evidence>
<keyword evidence="6" id="KW-0418">Kinase</keyword>
<dbReference type="NCBIfam" id="TIGR00830">
    <property type="entry name" value="PTBA"/>
    <property type="match status" value="1"/>
</dbReference>
<gene>
    <name evidence="12" type="ORF">SAMN02745213_00175</name>
</gene>
<dbReference type="PANTHER" id="PTHR45008:SF1">
    <property type="entry name" value="PTS SYSTEM GLUCOSE-SPECIFIC EIIA COMPONENT"/>
    <property type="match status" value="1"/>
</dbReference>
<evidence type="ECO:0000256" key="8">
    <source>
        <dbReference type="ARBA" id="ARBA00042296"/>
    </source>
</evidence>
<evidence type="ECO:0000259" key="11">
    <source>
        <dbReference type="PROSITE" id="PS51093"/>
    </source>
</evidence>
<evidence type="ECO:0000256" key="2">
    <source>
        <dbReference type="ARBA" id="ARBA00022448"/>
    </source>
</evidence>
<dbReference type="GO" id="GO:0005737">
    <property type="term" value="C:cytoplasm"/>
    <property type="evidence" value="ECO:0007669"/>
    <property type="project" value="UniProtKB-SubCell"/>
</dbReference>
<dbReference type="InterPro" id="IPR001127">
    <property type="entry name" value="PTS_EIIA_1_perm"/>
</dbReference>
<keyword evidence="3" id="KW-0762">Sugar transport</keyword>
<organism evidence="12 13">
    <name type="scientific">Succinivibrio dextrinosolvens DSM 3072</name>
    <dbReference type="NCBI Taxonomy" id="1123324"/>
    <lineage>
        <taxon>Bacteria</taxon>
        <taxon>Pseudomonadati</taxon>
        <taxon>Pseudomonadota</taxon>
        <taxon>Gammaproteobacteria</taxon>
        <taxon>Aeromonadales</taxon>
        <taxon>Succinivibrionaceae</taxon>
        <taxon>Succinivibrio</taxon>
    </lineage>
</organism>
<dbReference type="Pfam" id="PF00358">
    <property type="entry name" value="PTS_EIIA_1"/>
    <property type="match status" value="1"/>
</dbReference>
<dbReference type="Gene3D" id="2.70.70.10">
    <property type="entry name" value="Glucose Permease (Domain IIA)"/>
    <property type="match status" value="1"/>
</dbReference>
<dbReference type="InterPro" id="IPR011055">
    <property type="entry name" value="Dup_hybrid_motif"/>
</dbReference>
<keyword evidence="2" id="KW-0813">Transport</keyword>
<keyword evidence="5" id="KW-0598">Phosphotransferase system</keyword>
<accession>A0A1T4UX98</accession>
<evidence type="ECO:0000256" key="4">
    <source>
        <dbReference type="ARBA" id="ARBA00022679"/>
    </source>
</evidence>
<dbReference type="PANTHER" id="PTHR45008">
    <property type="entry name" value="PTS SYSTEM GLUCOSE-SPECIFIC EIIA COMPONENT"/>
    <property type="match status" value="1"/>
</dbReference>
<evidence type="ECO:0000256" key="9">
    <source>
        <dbReference type="ARBA" id="ARBA00042526"/>
    </source>
</evidence>
<evidence type="ECO:0000313" key="13">
    <source>
        <dbReference type="Proteomes" id="UP000242432"/>
    </source>
</evidence>
<dbReference type="Proteomes" id="UP000242432">
    <property type="component" value="Unassembled WGS sequence"/>
</dbReference>
<evidence type="ECO:0000313" key="12">
    <source>
        <dbReference type="EMBL" id="SKA57265.1"/>
    </source>
</evidence>
<dbReference type="RefSeq" id="WP_078927813.1">
    <property type="nucleotide sequence ID" value="NZ_FUXX01000002.1"/>
</dbReference>
<dbReference type="PROSITE" id="PS51093">
    <property type="entry name" value="PTS_EIIA_TYPE_1"/>
    <property type="match status" value="1"/>
</dbReference>
<protein>
    <recommendedName>
        <fullName evidence="7">PTS system glucose-specific EIIA component</fullName>
    </recommendedName>
    <alternativeName>
        <fullName evidence="10">EIIA-Glc</fullName>
    </alternativeName>
    <alternativeName>
        <fullName evidence="9">EIII-Glc</fullName>
    </alternativeName>
    <alternativeName>
        <fullName evidence="8">Glucose-specific phosphotransferase enzyme IIA component</fullName>
    </alternativeName>
</protein>
<evidence type="ECO:0000256" key="5">
    <source>
        <dbReference type="ARBA" id="ARBA00022683"/>
    </source>
</evidence>